<evidence type="ECO:0000259" key="3">
    <source>
        <dbReference type="PROSITE" id="PS50835"/>
    </source>
</evidence>
<feature type="region of interest" description="Disordered" evidence="2">
    <location>
        <begin position="1"/>
        <end position="53"/>
    </location>
</feature>
<evidence type="ECO:0000256" key="2">
    <source>
        <dbReference type="SAM" id="MobiDB-lite"/>
    </source>
</evidence>
<dbReference type="EMBL" id="JABSTV010001248">
    <property type="protein sequence ID" value="KAH7969319.1"/>
    <property type="molecule type" value="Genomic_DNA"/>
</dbReference>
<dbReference type="InterPro" id="IPR036179">
    <property type="entry name" value="Ig-like_dom_sf"/>
</dbReference>
<evidence type="ECO:0000313" key="4">
    <source>
        <dbReference type="EMBL" id="KAH7969319.1"/>
    </source>
</evidence>
<dbReference type="InterPro" id="IPR003598">
    <property type="entry name" value="Ig_sub2"/>
</dbReference>
<dbReference type="GO" id="GO:0050808">
    <property type="term" value="P:synapse organization"/>
    <property type="evidence" value="ECO:0007669"/>
    <property type="project" value="TreeGrafter"/>
</dbReference>
<dbReference type="SMART" id="SM00409">
    <property type="entry name" value="IG"/>
    <property type="match status" value="1"/>
</dbReference>
<reference evidence="4" key="2">
    <citation type="submission" date="2021-09" db="EMBL/GenBank/DDBJ databases">
        <authorList>
            <person name="Jia N."/>
            <person name="Wang J."/>
            <person name="Shi W."/>
            <person name="Du L."/>
            <person name="Sun Y."/>
            <person name="Zhan W."/>
            <person name="Jiang J."/>
            <person name="Wang Q."/>
            <person name="Zhang B."/>
            <person name="Ji P."/>
            <person name="Sakyi L.B."/>
            <person name="Cui X."/>
            <person name="Yuan T."/>
            <person name="Jiang B."/>
            <person name="Yang W."/>
            <person name="Lam T.T.-Y."/>
            <person name="Chang Q."/>
            <person name="Ding S."/>
            <person name="Wang X."/>
            <person name="Zhu J."/>
            <person name="Ruan X."/>
            <person name="Zhao L."/>
            <person name="Wei J."/>
            <person name="Que T."/>
            <person name="Du C."/>
            <person name="Cheng J."/>
            <person name="Dai P."/>
            <person name="Han X."/>
            <person name="Huang E."/>
            <person name="Gao Y."/>
            <person name="Liu J."/>
            <person name="Shao H."/>
            <person name="Ye R."/>
            <person name="Li L."/>
            <person name="Wei W."/>
            <person name="Wang X."/>
            <person name="Wang C."/>
            <person name="Huo Q."/>
            <person name="Li W."/>
            <person name="Guo W."/>
            <person name="Chen H."/>
            <person name="Chen S."/>
            <person name="Zhou L."/>
            <person name="Zhou L."/>
            <person name="Ni X."/>
            <person name="Tian J."/>
            <person name="Zhou Y."/>
            <person name="Sheng Y."/>
            <person name="Liu T."/>
            <person name="Pan Y."/>
            <person name="Xia L."/>
            <person name="Li J."/>
            <person name="Zhao F."/>
            <person name="Cao W."/>
        </authorList>
    </citation>
    <scope>NUCLEOTIDE SEQUENCE</scope>
    <source>
        <strain evidence="4">Rsan-2018</strain>
        <tissue evidence="4">Larvae</tissue>
    </source>
</reference>
<dbReference type="SMART" id="SM00408">
    <property type="entry name" value="IGc2"/>
    <property type="match status" value="1"/>
</dbReference>
<protein>
    <recommendedName>
        <fullName evidence="3">Ig-like domain-containing protein</fullName>
    </recommendedName>
</protein>
<dbReference type="GO" id="GO:0030424">
    <property type="term" value="C:axon"/>
    <property type="evidence" value="ECO:0007669"/>
    <property type="project" value="TreeGrafter"/>
</dbReference>
<dbReference type="GO" id="GO:0008046">
    <property type="term" value="F:axon guidance receptor activity"/>
    <property type="evidence" value="ECO:0007669"/>
    <property type="project" value="TreeGrafter"/>
</dbReference>
<dbReference type="Proteomes" id="UP000821837">
    <property type="component" value="Unassembled WGS sequence"/>
</dbReference>
<dbReference type="PANTHER" id="PTHR45080">
    <property type="entry name" value="CONTACTIN 5"/>
    <property type="match status" value="1"/>
</dbReference>
<dbReference type="Gene3D" id="2.60.40.10">
    <property type="entry name" value="Immunoglobulins"/>
    <property type="match status" value="1"/>
</dbReference>
<reference evidence="4" key="1">
    <citation type="journal article" date="2020" name="Cell">
        <title>Large-Scale Comparative Analyses of Tick Genomes Elucidate Their Genetic Diversity and Vector Capacities.</title>
        <authorList>
            <consortium name="Tick Genome and Microbiome Consortium (TIGMIC)"/>
            <person name="Jia N."/>
            <person name="Wang J."/>
            <person name="Shi W."/>
            <person name="Du L."/>
            <person name="Sun Y."/>
            <person name="Zhan W."/>
            <person name="Jiang J.F."/>
            <person name="Wang Q."/>
            <person name="Zhang B."/>
            <person name="Ji P."/>
            <person name="Bell-Sakyi L."/>
            <person name="Cui X.M."/>
            <person name="Yuan T.T."/>
            <person name="Jiang B.G."/>
            <person name="Yang W.F."/>
            <person name="Lam T.T."/>
            <person name="Chang Q.C."/>
            <person name="Ding S.J."/>
            <person name="Wang X.J."/>
            <person name="Zhu J.G."/>
            <person name="Ruan X.D."/>
            <person name="Zhao L."/>
            <person name="Wei J.T."/>
            <person name="Ye R.Z."/>
            <person name="Que T.C."/>
            <person name="Du C.H."/>
            <person name="Zhou Y.H."/>
            <person name="Cheng J.X."/>
            <person name="Dai P.F."/>
            <person name="Guo W.B."/>
            <person name="Han X.H."/>
            <person name="Huang E.J."/>
            <person name="Li L.F."/>
            <person name="Wei W."/>
            <person name="Gao Y.C."/>
            <person name="Liu J.Z."/>
            <person name="Shao H.Z."/>
            <person name="Wang X."/>
            <person name="Wang C.C."/>
            <person name="Yang T.C."/>
            <person name="Huo Q.B."/>
            <person name="Li W."/>
            <person name="Chen H.Y."/>
            <person name="Chen S.E."/>
            <person name="Zhou L.G."/>
            <person name="Ni X.B."/>
            <person name="Tian J.H."/>
            <person name="Sheng Y."/>
            <person name="Liu T."/>
            <person name="Pan Y.S."/>
            <person name="Xia L.Y."/>
            <person name="Li J."/>
            <person name="Zhao F."/>
            <person name="Cao W.C."/>
        </authorList>
    </citation>
    <scope>NUCLEOTIDE SEQUENCE</scope>
    <source>
        <strain evidence="4">Rsan-2018</strain>
    </source>
</reference>
<dbReference type="InterPro" id="IPR013783">
    <property type="entry name" value="Ig-like_fold"/>
</dbReference>
<dbReference type="GO" id="GO:0005886">
    <property type="term" value="C:plasma membrane"/>
    <property type="evidence" value="ECO:0007669"/>
    <property type="project" value="TreeGrafter"/>
</dbReference>
<dbReference type="AlphaFoldDB" id="A0A9D4Q7I7"/>
<feature type="domain" description="Ig-like" evidence="3">
    <location>
        <begin position="58"/>
        <end position="162"/>
    </location>
</feature>
<dbReference type="InterPro" id="IPR007110">
    <property type="entry name" value="Ig-like_dom"/>
</dbReference>
<dbReference type="InterPro" id="IPR003599">
    <property type="entry name" value="Ig_sub"/>
</dbReference>
<dbReference type="InterPro" id="IPR013098">
    <property type="entry name" value="Ig_I-set"/>
</dbReference>
<accession>A0A9D4Q7I7</accession>
<comment type="caution">
    <text evidence="4">The sequence shown here is derived from an EMBL/GenBank/DDBJ whole genome shotgun (WGS) entry which is preliminary data.</text>
</comment>
<evidence type="ECO:0000256" key="1">
    <source>
        <dbReference type="ARBA" id="ARBA00023319"/>
    </source>
</evidence>
<name>A0A9D4Q7I7_RHISA</name>
<sequence>MDPNFRGPVIKQSQAPSATDAGDSDRNCGYEASDDATGLAEKERRSQSKEGGSCSIEPLDVQIWLRTREVCSGDSVTLNCSVSGFHARSVTWSKDERPIVGPSTAGSSTLAGSGSASALSRRVLMLNRYALRIQVAHSDDSGVYQCHAANEKDSAQAHAYVHVKCTPPKTTHPREESPWSELMILLAKKNDTDTVKCEVSNAYGHDELVTHISIQAYKPLSA</sequence>
<dbReference type="GO" id="GO:0043025">
    <property type="term" value="C:neuronal cell body"/>
    <property type="evidence" value="ECO:0007669"/>
    <property type="project" value="TreeGrafter"/>
</dbReference>
<keyword evidence="1" id="KW-0393">Immunoglobulin domain</keyword>
<organism evidence="4 5">
    <name type="scientific">Rhipicephalus sanguineus</name>
    <name type="common">Brown dog tick</name>
    <name type="synonym">Ixodes sanguineus</name>
    <dbReference type="NCBI Taxonomy" id="34632"/>
    <lineage>
        <taxon>Eukaryota</taxon>
        <taxon>Metazoa</taxon>
        <taxon>Ecdysozoa</taxon>
        <taxon>Arthropoda</taxon>
        <taxon>Chelicerata</taxon>
        <taxon>Arachnida</taxon>
        <taxon>Acari</taxon>
        <taxon>Parasitiformes</taxon>
        <taxon>Ixodida</taxon>
        <taxon>Ixodoidea</taxon>
        <taxon>Ixodidae</taxon>
        <taxon>Rhipicephalinae</taxon>
        <taxon>Rhipicephalus</taxon>
        <taxon>Rhipicephalus</taxon>
    </lineage>
</organism>
<dbReference type="Pfam" id="PF07679">
    <property type="entry name" value="I-set"/>
    <property type="match status" value="1"/>
</dbReference>
<proteinExistence type="predicted"/>
<keyword evidence="5" id="KW-1185">Reference proteome</keyword>
<dbReference type="PANTHER" id="PTHR45080:SF34">
    <property type="entry name" value="MYOSIN LIGHT CHAIN KINASE, SMOOTH MUSCLE-LIKE"/>
    <property type="match status" value="1"/>
</dbReference>
<gene>
    <name evidence="4" type="ORF">HPB52_016673</name>
</gene>
<dbReference type="InterPro" id="IPR050958">
    <property type="entry name" value="Cell_Adh-Cytoskel_Orgn"/>
</dbReference>
<evidence type="ECO:0000313" key="5">
    <source>
        <dbReference type="Proteomes" id="UP000821837"/>
    </source>
</evidence>
<dbReference type="SUPFAM" id="SSF48726">
    <property type="entry name" value="Immunoglobulin"/>
    <property type="match status" value="1"/>
</dbReference>
<dbReference type="PROSITE" id="PS50835">
    <property type="entry name" value="IG_LIKE"/>
    <property type="match status" value="1"/>
</dbReference>
<dbReference type="VEuPathDB" id="VectorBase:RSAN_040477"/>
<dbReference type="GO" id="GO:0007156">
    <property type="term" value="P:homophilic cell adhesion via plasma membrane adhesion molecules"/>
    <property type="evidence" value="ECO:0007669"/>
    <property type="project" value="TreeGrafter"/>
</dbReference>